<organism evidence="11 12">
    <name type="scientific">Deinococcus maricopensis (strain DSM 21211 / LMG 22137 / NRRL B-23946 / LB-34)</name>
    <dbReference type="NCBI Taxonomy" id="709986"/>
    <lineage>
        <taxon>Bacteria</taxon>
        <taxon>Thermotogati</taxon>
        <taxon>Deinococcota</taxon>
        <taxon>Deinococci</taxon>
        <taxon>Deinococcales</taxon>
        <taxon>Deinococcaceae</taxon>
        <taxon>Deinococcus</taxon>
    </lineage>
</organism>
<evidence type="ECO:0000313" key="11">
    <source>
        <dbReference type="EMBL" id="ADV66953.1"/>
    </source>
</evidence>
<evidence type="ECO:0000256" key="7">
    <source>
        <dbReference type="ARBA" id="ARBA00023004"/>
    </source>
</evidence>
<dbReference type="Gene3D" id="1.20.1300.10">
    <property type="entry name" value="Fumarate reductase/succinate dehydrogenase, transmembrane subunit"/>
    <property type="match status" value="1"/>
</dbReference>
<comment type="subcellular location">
    <subcellularLocation>
        <location evidence="1">Membrane</location>
    </subcellularLocation>
</comment>
<keyword evidence="5 9" id="KW-0479">Metal-binding</keyword>
<feature type="transmembrane region" description="Helical" evidence="10">
    <location>
        <begin position="52"/>
        <end position="70"/>
    </location>
</feature>
<dbReference type="GO" id="GO:0016020">
    <property type="term" value="C:membrane"/>
    <property type="evidence" value="ECO:0007669"/>
    <property type="project" value="UniProtKB-SubCell"/>
</dbReference>
<dbReference type="GO" id="GO:0046872">
    <property type="term" value="F:metal ion binding"/>
    <property type="evidence" value="ECO:0007669"/>
    <property type="project" value="UniProtKB-KW"/>
</dbReference>
<dbReference type="AlphaFoldDB" id="E8U7B4"/>
<name>E8U7B4_DEIML</name>
<dbReference type="PANTHER" id="PTHR41910:SF1">
    <property type="entry name" value="SUCCINATE DEHYDROGENASE HYDROPHOBIC MEMBRANE ANCHOR SUBUNIT"/>
    <property type="match status" value="1"/>
</dbReference>
<sequence length="118" mass="13349">MYRGREGQWAFYLHRLSGLAILLYLLLHIVSISLHVFGEGAYMAVHEMYDFWLFRVGLIALTGGILYHSLNGLRIVVMDFAGAGVAYQRQMWYAVLVLSLIGTAYTAYKVVPRILGGY</sequence>
<dbReference type="EMBL" id="CP002454">
    <property type="protein sequence ID" value="ADV66953.1"/>
    <property type="molecule type" value="Genomic_DNA"/>
</dbReference>
<gene>
    <name evidence="11" type="ordered locus">Deima_1302</name>
</gene>
<dbReference type="STRING" id="709986.Deima_1302"/>
<reference evidence="11 12" key="1">
    <citation type="journal article" date="2011" name="Stand. Genomic Sci.">
        <title>Complete genome sequence of Deinococcus maricopensis type strain (LB-34).</title>
        <authorList>
            <person name="Pukall R."/>
            <person name="Zeytun A."/>
            <person name="Lucas S."/>
            <person name="Lapidus A."/>
            <person name="Hammon N."/>
            <person name="Deshpande S."/>
            <person name="Nolan M."/>
            <person name="Cheng J.F."/>
            <person name="Pitluck S."/>
            <person name="Liolios K."/>
            <person name="Pagani I."/>
            <person name="Mikhailova N."/>
            <person name="Ivanova N."/>
            <person name="Mavromatis K."/>
            <person name="Pati A."/>
            <person name="Tapia R."/>
            <person name="Han C."/>
            <person name="Goodwin L."/>
            <person name="Chen A."/>
            <person name="Palaniappan K."/>
            <person name="Land M."/>
            <person name="Hauser L."/>
            <person name="Chang Y.J."/>
            <person name="Jeffries C.D."/>
            <person name="Brambilla E.M."/>
            <person name="Rohde M."/>
            <person name="Goker M."/>
            <person name="Detter J.C."/>
            <person name="Woyke T."/>
            <person name="Bristow J."/>
            <person name="Eisen J.A."/>
            <person name="Markowitz V."/>
            <person name="Hugenholtz P."/>
            <person name="Kyrpides N.C."/>
            <person name="Klenk H.P."/>
        </authorList>
    </citation>
    <scope>NUCLEOTIDE SEQUENCE [LARGE SCALE GENOMIC DNA]</scope>
    <source>
        <strain evidence="12">DSM 21211 / LMG 22137 / NRRL B-23946 / LB-34</strain>
    </source>
</reference>
<evidence type="ECO:0000256" key="4">
    <source>
        <dbReference type="ARBA" id="ARBA00022692"/>
    </source>
</evidence>
<feature type="transmembrane region" description="Helical" evidence="10">
    <location>
        <begin position="91"/>
        <end position="108"/>
    </location>
</feature>
<dbReference type="GO" id="GO:0006099">
    <property type="term" value="P:tricarboxylic acid cycle"/>
    <property type="evidence" value="ECO:0007669"/>
    <property type="project" value="InterPro"/>
</dbReference>
<dbReference type="PIRSF" id="PIRSF000178">
    <property type="entry name" value="SDH_cyt_b560"/>
    <property type="match status" value="1"/>
</dbReference>
<dbReference type="InterPro" id="IPR000701">
    <property type="entry name" value="SuccDH_FuR_B_TM-su"/>
</dbReference>
<dbReference type="InterPro" id="IPR014314">
    <property type="entry name" value="Succ_DH_cytb556"/>
</dbReference>
<keyword evidence="12" id="KW-1185">Reference proteome</keyword>
<dbReference type="InterPro" id="IPR039023">
    <property type="entry name" value="SdhC_prok"/>
</dbReference>
<evidence type="ECO:0000313" key="12">
    <source>
        <dbReference type="Proteomes" id="UP000008635"/>
    </source>
</evidence>
<keyword evidence="7 9" id="KW-0408">Iron</keyword>
<evidence type="ECO:0000256" key="2">
    <source>
        <dbReference type="ARBA" id="ARBA00007244"/>
    </source>
</evidence>
<evidence type="ECO:0000256" key="5">
    <source>
        <dbReference type="ARBA" id="ARBA00022723"/>
    </source>
</evidence>
<keyword evidence="6 10" id="KW-1133">Transmembrane helix</keyword>
<keyword evidence="4 10" id="KW-0812">Transmembrane</keyword>
<feature type="binding site" description="axial binding residue" evidence="9">
    <location>
        <position position="68"/>
    </location>
    <ligand>
        <name>heme</name>
        <dbReference type="ChEBI" id="CHEBI:30413"/>
        <note>ligand shared with second transmembrane subunit</note>
    </ligand>
    <ligandPart>
        <name>Fe</name>
        <dbReference type="ChEBI" id="CHEBI:18248"/>
    </ligandPart>
</feature>
<dbReference type="PANTHER" id="PTHR41910">
    <property type="entry name" value="SUCCINATE DEHYDROGENASE 2 MEMBRANE SUBUNIT SDHC"/>
    <property type="match status" value="1"/>
</dbReference>
<evidence type="ECO:0000256" key="1">
    <source>
        <dbReference type="ARBA" id="ARBA00004370"/>
    </source>
</evidence>
<dbReference type="KEGG" id="dmr:Deima_1302"/>
<evidence type="ECO:0000256" key="10">
    <source>
        <dbReference type="SAM" id="Phobius"/>
    </source>
</evidence>
<dbReference type="eggNOG" id="COG2009">
    <property type="taxonomic scope" value="Bacteria"/>
</dbReference>
<dbReference type="InterPro" id="IPR034804">
    <property type="entry name" value="SQR/QFR_C/D"/>
</dbReference>
<evidence type="ECO:0000256" key="8">
    <source>
        <dbReference type="ARBA" id="ARBA00023136"/>
    </source>
</evidence>
<dbReference type="GO" id="GO:0009055">
    <property type="term" value="F:electron transfer activity"/>
    <property type="evidence" value="ECO:0007669"/>
    <property type="project" value="InterPro"/>
</dbReference>
<comment type="cofactor">
    <cofactor evidence="9">
        <name>heme</name>
        <dbReference type="ChEBI" id="CHEBI:30413"/>
    </cofactor>
    <text evidence="9">The heme is bound between the two transmembrane subunits.</text>
</comment>
<evidence type="ECO:0000256" key="3">
    <source>
        <dbReference type="ARBA" id="ARBA00022617"/>
    </source>
</evidence>
<comment type="similarity">
    <text evidence="2">Belongs to the cytochrome b560 family.</text>
</comment>
<reference evidence="12" key="2">
    <citation type="submission" date="2011-01" db="EMBL/GenBank/DDBJ databases">
        <title>The complete genome of Deinococcus maricopensis DSM 21211.</title>
        <authorList>
            <consortium name="US DOE Joint Genome Institute (JGI-PGF)"/>
            <person name="Lucas S."/>
            <person name="Copeland A."/>
            <person name="Lapidus A."/>
            <person name="Goodwin L."/>
            <person name="Pitluck S."/>
            <person name="Kyrpides N."/>
            <person name="Mavromatis K."/>
            <person name="Pagani I."/>
            <person name="Ivanova N."/>
            <person name="Ovchinnikova G."/>
            <person name="Zeytun A."/>
            <person name="Detter J.C."/>
            <person name="Han C."/>
            <person name="Land M."/>
            <person name="Hauser L."/>
            <person name="Markowitz V."/>
            <person name="Cheng J.-F."/>
            <person name="Hugenholtz P."/>
            <person name="Woyke T."/>
            <person name="Wu D."/>
            <person name="Pukall R."/>
            <person name="Gehrich-Schroeter G."/>
            <person name="Brambilla E."/>
            <person name="Klenk H.-P."/>
            <person name="Eisen J.A."/>
        </authorList>
    </citation>
    <scope>NUCLEOTIDE SEQUENCE [LARGE SCALE GENOMIC DNA]</scope>
    <source>
        <strain evidence="12">DSM 21211 / LMG 22137 / NRRL B-23946 / LB-34</strain>
    </source>
</reference>
<keyword evidence="8 10" id="KW-0472">Membrane</keyword>
<dbReference type="Pfam" id="PF01127">
    <property type="entry name" value="Sdh_cyt"/>
    <property type="match status" value="1"/>
</dbReference>
<accession>E8U7B4</accession>
<proteinExistence type="inferred from homology"/>
<evidence type="ECO:0000256" key="6">
    <source>
        <dbReference type="ARBA" id="ARBA00022989"/>
    </source>
</evidence>
<protein>
    <submittedName>
        <fullName evidence="11">Succinate dehydrogenase, cytochrome b556 subunit</fullName>
    </submittedName>
</protein>
<dbReference type="Proteomes" id="UP000008635">
    <property type="component" value="Chromosome"/>
</dbReference>
<dbReference type="SUPFAM" id="SSF81343">
    <property type="entry name" value="Fumarate reductase respiratory complex transmembrane subunits"/>
    <property type="match status" value="1"/>
</dbReference>
<feature type="transmembrane region" description="Helical" evidence="10">
    <location>
        <begin position="12"/>
        <end position="32"/>
    </location>
</feature>
<keyword evidence="3 9" id="KW-0349">Heme</keyword>
<dbReference type="NCBIfam" id="TIGR02970">
    <property type="entry name" value="succ_dehyd_cytB"/>
    <property type="match status" value="1"/>
</dbReference>
<dbReference type="HOGENOM" id="CLU_127125_0_0_0"/>
<evidence type="ECO:0000256" key="9">
    <source>
        <dbReference type="PIRSR" id="PIRSR000178-1"/>
    </source>
</evidence>